<comment type="caution">
    <text evidence="1">The sequence shown here is derived from an EMBL/GenBank/DDBJ whole genome shotgun (WGS) entry which is preliminary data.</text>
</comment>
<dbReference type="CDD" id="cd00085">
    <property type="entry name" value="HNHc"/>
    <property type="match status" value="1"/>
</dbReference>
<organism evidence="1 2">
    <name type="scientific">Gryllotalpicola koreensis</name>
    <dbReference type="NCBI Taxonomy" id="993086"/>
    <lineage>
        <taxon>Bacteria</taxon>
        <taxon>Bacillati</taxon>
        <taxon>Actinomycetota</taxon>
        <taxon>Actinomycetes</taxon>
        <taxon>Micrococcales</taxon>
        <taxon>Microbacteriaceae</taxon>
        <taxon>Gryllotalpicola</taxon>
    </lineage>
</organism>
<proteinExistence type="predicted"/>
<sequence length="149" mass="16850">MIGPKYEQTQRPSAAEEQLAYELVTLRDLGVCVKCRRVHPVFGVNRDHRKNRSQGGLTLASNLNLLCGSGTDGCHGWVTEHPREAVAEGWAVPGWPLADPREWPARRWVKVPGRFTLSLVWVLYDDVGGFTQITEKEARKRMHEMGWDG</sequence>
<reference evidence="2" key="1">
    <citation type="journal article" date="2019" name="Int. J. Syst. Evol. Microbiol.">
        <title>The Global Catalogue of Microorganisms (GCM) 10K type strain sequencing project: providing services to taxonomists for standard genome sequencing and annotation.</title>
        <authorList>
            <consortium name="The Broad Institute Genomics Platform"/>
            <consortium name="The Broad Institute Genome Sequencing Center for Infectious Disease"/>
            <person name="Wu L."/>
            <person name="Ma J."/>
        </authorList>
    </citation>
    <scope>NUCLEOTIDE SEQUENCE [LARGE SCALE GENOMIC DNA]</scope>
    <source>
        <strain evidence="2">JCM 17591</strain>
    </source>
</reference>
<keyword evidence="2" id="KW-1185">Reference proteome</keyword>
<dbReference type="RefSeq" id="WP_344754626.1">
    <property type="nucleotide sequence ID" value="NZ_BAABBW010000004.1"/>
</dbReference>
<evidence type="ECO:0008006" key="3">
    <source>
        <dbReference type="Google" id="ProtNLM"/>
    </source>
</evidence>
<evidence type="ECO:0000313" key="2">
    <source>
        <dbReference type="Proteomes" id="UP001501079"/>
    </source>
</evidence>
<gene>
    <name evidence="1" type="ORF">GCM10022287_23640</name>
</gene>
<evidence type="ECO:0000313" key="1">
    <source>
        <dbReference type="EMBL" id="GAA4176425.1"/>
    </source>
</evidence>
<dbReference type="EMBL" id="BAABBW010000004">
    <property type="protein sequence ID" value="GAA4176425.1"/>
    <property type="molecule type" value="Genomic_DNA"/>
</dbReference>
<dbReference type="Proteomes" id="UP001501079">
    <property type="component" value="Unassembled WGS sequence"/>
</dbReference>
<dbReference type="InterPro" id="IPR003615">
    <property type="entry name" value="HNH_nuc"/>
</dbReference>
<name>A0ABP8A2Q3_9MICO</name>
<protein>
    <recommendedName>
        <fullName evidence="3">HNH endonuclease</fullName>
    </recommendedName>
</protein>
<accession>A0ABP8A2Q3</accession>